<dbReference type="InterPro" id="IPR019539">
    <property type="entry name" value="GalKase_N"/>
</dbReference>
<dbReference type="PIRSF" id="PIRSF000530">
    <property type="entry name" value="Galactokinase"/>
    <property type="match status" value="1"/>
</dbReference>
<keyword evidence="5" id="KW-0067">ATP-binding</keyword>
<accession>A0A9W6WNX3</accession>
<dbReference type="InterPro" id="IPR006206">
    <property type="entry name" value="Mevalonate/galactokinase"/>
</dbReference>
<evidence type="ECO:0000313" key="9">
    <source>
        <dbReference type="Proteomes" id="UP001165083"/>
    </source>
</evidence>
<evidence type="ECO:0000256" key="4">
    <source>
        <dbReference type="ARBA" id="ARBA00022777"/>
    </source>
</evidence>
<dbReference type="GO" id="GO:0005524">
    <property type="term" value="F:ATP binding"/>
    <property type="evidence" value="ECO:0007669"/>
    <property type="project" value="UniProtKB-KW"/>
</dbReference>
<dbReference type="Pfam" id="PF00288">
    <property type="entry name" value="GHMP_kinases_N"/>
    <property type="match status" value="1"/>
</dbReference>
<dbReference type="InterPro" id="IPR006204">
    <property type="entry name" value="GHMP_kinase_N_dom"/>
</dbReference>
<dbReference type="PRINTS" id="PR00959">
    <property type="entry name" value="MEVGALKINASE"/>
</dbReference>
<protein>
    <submittedName>
        <fullName evidence="8">Unnamed protein product</fullName>
    </submittedName>
</protein>
<evidence type="ECO:0000256" key="3">
    <source>
        <dbReference type="ARBA" id="ARBA00022741"/>
    </source>
</evidence>
<evidence type="ECO:0000259" key="6">
    <source>
        <dbReference type="Pfam" id="PF00288"/>
    </source>
</evidence>
<evidence type="ECO:0000256" key="1">
    <source>
        <dbReference type="ARBA" id="ARBA00006566"/>
    </source>
</evidence>
<dbReference type="PROSITE" id="PS00627">
    <property type="entry name" value="GHMP_KINASES_ATP"/>
    <property type="match status" value="1"/>
</dbReference>
<reference evidence="8" key="1">
    <citation type="submission" date="2023-04" db="EMBL/GenBank/DDBJ databases">
        <title>Phytophthora lilii NBRC 32176.</title>
        <authorList>
            <person name="Ichikawa N."/>
            <person name="Sato H."/>
            <person name="Tonouchi N."/>
        </authorList>
    </citation>
    <scope>NUCLEOTIDE SEQUENCE</scope>
    <source>
        <strain evidence="8">NBRC 32176</strain>
    </source>
</reference>
<evidence type="ECO:0000256" key="5">
    <source>
        <dbReference type="ARBA" id="ARBA00022840"/>
    </source>
</evidence>
<dbReference type="SUPFAM" id="SSF54211">
    <property type="entry name" value="Ribosomal protein S5 domain 2-like"/>
    <property type="match status" value="1"/>
</dbReference>
<dbReference type="GO" id="GO:0004335">
    <property type="term" value="F:galactokinase activity"/>
    <property type="evidence" value="ECO:0007669"/>
    <property type="project" value="TreeGrafter"/>
</dbReference>
<dbReference type="PROSITE" id="PS00106">
    <property type="entry name" value="GALACTOKINASE"/>
    <property type="match status" value="1"/>
</dbReference>
<evidence type="ECO:0000259" key="7">
    <source>
        <dbReference type="Pfam" id="PF10509"/>
    </source>
</evidence>
<dbReference type="InterPro" id="IPR014721">
    <property type="entry name" value="Ribsml_uS5_D2-typ_fold_subgr"/>
</dbReference>
<dbReference type="InterPro" id="IPR019741">
    <property type="entry name" value="Galactokinase_CS"/>
</dbReference>
<proteinExistence type="inferred from homology"/>
<name>A0A9W6WNX3_9STRA</name>
<gene>
    <name evidence="8" type="ORF">Plil01_000172000</name>
</gene>
<dbReference type="EMBL" id="BSXW01000058">
    <property type="protein sequence ID" value="GMF10965.1"/>
    <property type="molecule type" value="Genomic_DNA"/>
</dbReference>
<feature type="domain" description="Galactokinase N-terminal" evidence="7">
    <location>
        <begin position="51"/>
        <end position="96"/>
    </location>
</feature>
<dbReference type="Gene3D" id="3.30.230.10">
    <property type="match status" value="1"/>
</dbReference>
<dbReference type="Pfam" id="PF10509">
    <property type="entry name" value="GalKase_gal_bdg"/>
    <property type="match status" value="1"/>
</dbReference>
<comment type="similarity">
    <text evidence="1">Belongs to the GHMP kinase family. GalK subfamily.</text>
</comment>
<dbReference type="GO" id="GO:0006012">
    <property type="term" value="P:galactose metabolic process"/>
    <property type="evidence" value="ECO:0007669"/>
    <property type="project" value="TreeGrafter"/>
</dbReference>
<dbReference type="GO" id="GO:0005829">
    <property type="term" value="C:cytosol"/>
    <property type="evidence" value="ECO:0007669"/>
    <property type="project" value="TreeGrafter"/>
</dbReference>
<dbReference type="AlphaFoldDB" id="A0A9W6WNX3"/>
<dbReference type="PANTHER" id="PTHR10457:SF7">
    <property type="entry name" value="GALACTOKINASE-RELATED"/>
    <property type="match status" value="1"/>
</dbReference>
<keyword evidence="9" id="KW-1185">Reference proteome</keyword>
<dbReference type="InterPro" id="IPR020568">
    <property type="entry name" value="Ribosomal_Su5_D2-typ_SF"/>
</dbReference>
<dbReference type="Proteomes" id="UP001165083">
    <property type="component" value="Unassembled WGS sequence"/>
</dbReference>
<keyword evidence="3" id="KW-0547">Nucleotide-binding</keyword>
<sequence>MYPCFPTKYEDTFFPTSTPASTMDPTLFHALPLPSAEDEGSERLWQVLRGFESCFGRSPAGAARAPGRVNLIGEHVDYEGYAVLPMAIEQSIYVAFGVAKLATEGENESVGGGVKLLSVANAKPQYKAVTVSMEESEKEIMETLERQETSWAKYVLCGVLGIRDAYSELFQGSDVELQMLVDGDIPAGCGLSSSSALVVASALATTSALKTPMHKPLSRAELAELCRQAEHRVGTMGGGMDQAVACLAQRGVALHLDFSSLPAKSSLVNVPDATAGVTFVVANSLVVAQKAVDAAIRFNKRVVECAIAAKLIAKKANVENWRNVSVDPRVVHPVWQC</sequence>
<organism evidence="8 9">
    <name type="scientific">Phytophthora lilii</name>
    <dbReference type="NCBI Taxonomy" id="2077276"/>
    <lineage>
        <taxon>Eukaryota</taxon>
        <taxon>Sar</taxon>
        <taxon>Stramenopiles</taxon>
        <taxon>Oomycota</taxon>
        <taxon>Peronosporomycetes</taxon>
        <taxon>Peronosporales</taxon>
        <taxon>Peronosporaceae</taxon>
        <taxon>Phytophthora</taxon>
    </lineage>
</organism>
<keyword evidence="2" id="KW-0808">Transferase</keyword>
<comment type="caution">
    <text evidence="8">The sequence shown here is derived from an EMBL/GenBank/DDBJ whole genome shotgun (WGS) entry which is preliminary data.</text>
</comment>
<evidence type="ECO:0000256" key="2">
    <source>
        <dbReference type="ARBA" id="ARBA00022679"/>
    </source>
</evidence>
<dbReference type="InterPro" id="IPR006203">
    <property type="entry name" value="GHMP_knse_ATP-bd_CS"/>
</dbReference>
<evidence type="ECO:0000313" key="8">
    <source>
        <dbReference type="EMBL" id="GMF10965.1"/>
    </source>
</evidence>
<dbReference type="OrthoDB" id="187738at2759"/>
<dbReference type="PANTHER" id="PTHR10457">
    <property type="entry name" value="MEVALONATE KINASE/GALACTOKINASE"/>
    <property type="match status" value="1"/>
</dbReference>
<feature type="domain" description="GHMP kinase N-terminal" evidence="6">
    <location>
        <begin position="167"/>
        <end position="247"/>
    </location>
</feature>
<keyword evidence="4" id="KW-0418">Kinase</keyword>